<dbReference type="Gene3D" id="2.160.20.10">
    <property type="entry name" value="Single-stranded right-handed beta-helix, Pectin lyase-like"/>
    <property type="match status" value="1"/>
</dbReference>
<sequence length="354" mass="37892">MTTSDGVFVNRRAALLLGLTASGCAFNERVPSVRRGRTEDLVRWLTSVAVGESDAPLRQFMTSVDILHPVVVKVLASGARFDFSGVQLRVPIFSKAAWGERDAVISFFGDQFTASGIELQAFFRSPALTGVAYVSGVGGRFYDCSLYGLGWVGLSIGGSAAGACSDTFVANCFAGGCRFGFFGSGSSTVFRLCYATHQWSQSAEFPDGRWRPESHFYDGFVLSRGRGALLDRCVAIDCGQSGVYVGAYENVSIIGGEYSRNFNKGVDFGPSAPASASDVFVSGVRCLNNATGNIHLFNVRNGRVSGCYVRDELRTFALSVDGVSKDVSWVNNDFSSSGRVVFVGDKVIRASPEA</sequence>
<name>A0ABU9B7H7_9BURK</name>
<evidence type="ECO:0000313" key="2">
    <source>
        <dbReference type="EMBL" id="MEK8025576.1"/>
    </source>
</evidence>
<accession>A0ABU9B7H7</accession>
<dbReference type="Pfam" id="PF13229">
    <property type="entry name" value="Beta_helix"/>
    <property type="match status" value="1"/>
</dbReference>
<evidence type="ECO:0000259" key="1">
    <source>
        <dbReference type="Pfam" id="PF13229"/>
    </source>
</evidence>
<dbReference type="InterPro" id="IPR011050">
    <property type="entry name" value="Pectin_lyase_fold/virulence"/>
</dbReference>
<dbReference type="InterPro" id="IPR039448">
    <property type="entry name" value="Beta_helix"/>
</dbReference>
<dbReference type="RefSeq" id="WP_341373360.1">
    <property type="nucleotide sequence ID" value="NZ_JBBUTF010000005.1"/>
</dbReference>
<evidence type="ECO:0000313" key="3">
    <source>
        <dbReference type="Proteomes" id="UP001368500"/>
    </source>
</evidence>
<dbReference type="SUPFAM" id="SSF51126">
    <property type="entry name" value="Pectin lyase-like"/>
    <property type="match status" value="1"/>
</dbReference>
<keyword evidence="3" id="KW-1185">Reference proteome</keyword>
<reference evidence="2 3" key="1">
    <citation type="submission" date="2024-04" db="EMBL/GenBank/DDBJ databases">
        <title>Novel species of the genus Ideonella isolated from streams.</title>
        <authorList>
            <person name="Lu H."/>
        </authorList>
    </citation>
    <scope>NUCLEOTIDE SEQUENCE [LARGE SCALE GENOMIC DNA]</scope>
    <source>
        <strain evidence="2 3">BYS139W</strain>
    </source>
</reference>
<protein>
    <submittedName>
        <fullName evidence="2">Right-handed parallel beta-helix repeat-containing protein</fullName>
    </submittedName>
</protein>
<dbReference type="InterPro" id="IPR012334">
    <property type="entry name" value="Pectin_lyas_fold"/>
</dbReference>
<proteinExistence type="predicted"/>
<feature type="domain" description="Right handed beta helix" evidence="1">
    <location>
        <begin position="217"/>
        <end position="338"/>
    </location>
</feature>
<comment type="caution">
    <text evidence="2">The sequence shown here is derived from an EMBL/GenBank/DDBJ whole genome shotgun (WGS) entry which is preliminary data.</text>
</comment>
<dbReference type="EMBL" id="JBBUTF010000005">
    <property type="protein sequence ID" value="MEK8025576.1"/>
    <property type="molecule type" value="Genomic_DNA"/>
</dbReference>
<organism evidence="2 3">
    <name type="scientific">Pseudaquabacterium rugosum</name>
    <dbReference type="NCBI Taxonomy" id="2984194"/>
    <lineage>
        <taxon>Bacteria</taxon>
        <taxon>Pseudomonadati</taxon>
        <taxon>Pseudomonadota</taxon>
        <taxon>Betaproteobacteria</taxon>
        <taxon>Burkholderiales</taxon>
        <taxon>Sphaerotilaceae</taxon>
        <taxon>Pseudaquabacterium</taxon>
    </lineage>
</organism>
<gene>
    <name evidence="2" type="ORF">AACH11_06340</name>
</gene>
<dbReference type="Proteomes" id="UP001368500">
    <property type="component" value="Unassembled WGS sequence"/>
</dbReference>